<gene>
    <name evidence="1" type="ORF">Rhow_006755</name>
</gene>
<name>A0A402CG62_RHOWR</name>
<dbReference type="Proteomes" id="UP000287519">
    <property type="component" value="Unassembled WGS sequence"/>
</dbReference>
<evidence type="ECO:0000313" key="2">
    <source>
        <dbReference type="Proteomes" id="UP000287519"/>
    </source>
</evidence>
<evidence type="ECO:0000313" key="1">
    <source>
        <dbReference type="EMBL" id="GCE42626.1"/>
    </source>
</evidence>
<sequence length="129" mass="13898">MAEDVARQALSVAFTWYPATDQSPNDGFVRAREWLTDTLAAQVAIPVTTERGPGMQWGQWATAKAKIVADVMIGCSGCPPDTDTLIHRVATIHQTAITGDNAVPVAPDTTVWVTLTKAGGSWLIDTIRY</sequence>
<evidence type="ECO:0008006" key="3">
    <source>
        <dbReference type="Google" id="ProtNLM"/>
    </source>
</evidence>
<dbReference type="AlphaFoldDB" id="A0A402CG62"/>
<comment type="caution">
    <text evidence="1">The sequence shown here is derived from an EMBL/GenBank/DDBJ whole genome shotgun (WGS) entry which is preliminary data.</text>
</comment>
<proteinExistence type="predicted"/>
<organism evidence="1 2">
    <name type="scientific">Rhodococcus wratislaviensis</name>
    <name type="common">Tsukamurella wratislaviensis</name>
    <dbReference type="NCBI Taxonomy" id="44752"/>
    <lineage>
        <taxon>Bacteria</taxon>
        <taxon>Bacillati</taxon>
        <taxon>Actinomycetota</taxon>
        <taxon>Actinomycetes</taxon>
        <taxon>Mycobacteriales</taxon>
        <taxon>Nocardiaceae</taxon>
        <taxon>Rhodococcus</taxon>
    </lineage>
</organism>
<accession>A0A402CG62</accession>
<dbReference type="EMBL" id="BHYM01000060">
    <property type="protein sequence ID" value="GCE42626.1"/>
    <property type="molecule type" value="Genomic_DNA"/>
</dbReference>
<reference evidence="1 2" key="1">
    <citation type="submission" date="2018-11" db="EMBL/GenBank/DDBJ databases">
        <title>Microbial catabolism of amino acid.</title>
        <authorList>
            <person name="Hibi M."/>
            <person name="Ogawa J."/>
        </authorList>
    </citation>
    <scope>NUCLEOTIDE SEQUENCE [LARGE SCALE GENOMIC DNA]</scope>
    <source>
        <strain evidence="1 2">C31-06</strain>
    </source>
</reference>
<protein>
    <recommendedName>
        <fullName evidence="3">Mce-associated membrane protein</fullName>
    </recommendedName>
</protein>
<keyword evidence="2" id="KW-1185">Reference proteome</keyword>